<name>A0A381QE30_9ZZZZ</name>
<feature type="transmembrane region" description="Helical" evidence="1">
    <location>
        <begin position="73"/>
        <end position="98"/>
    </location>
</feature>
<accession>A0A381QE30</accession>
<keyword evidence="1" id="KW-0472">Membrane</keyword>
<dbReference type="AlphaFoldDB" id="A0A381QE30"/>
<keyword evidence="1" id="KW-1133">Transmembrane helix</keyword>
<protein>
    <recommendedName>
        <fullName evidence="3">LexA-binding, inner membrane-associated hydrolase</fullName>
    </recommendedName>
</protein>
<organism evidence="2">
    <name type="scientific">marine metagenome</name>
    <dbReference type="NCBI Taxonomy" id="408172"/>
    <lineage>
        <taxon>unclassified sequences</taxon>
        <taxon>metagenomes</taxon>
        <taxon>ecological metagenomes</taxon>
    </lineage>
</organism>
<evidence type="ECO:0000256" key="1">
    <source>
        <dbReference type="SAM" id="Phobius"/>
    </source>
</evidence>
<evidence type="ECO:0008006" key="3">
    <source>
        <dbReference type="Google" id="ProtNLM"/>
    </source>
</evidence>
<reference evidence="2" key="1">
    <citation type="submission" date="2018-05" db="EMBL/GenBank/DDBJ databases">
        <authorList>
            <person name="Lanie J.A."/>
            <person name="Ng W.-L."/>
            <person name="Kazmierczak K.M."/>
            <person name="Andrzejewski T.M."/>
            <person name="Davidsen T.M."/>
            <person name="Wayne K.J."/>
            <person name="Tettelin H."/>
            <person name="Glass J.I."/>
            <person name="Rusch D."/>
            <person name="Podicherti R."/>
            <person name="Tsui H.-C.T."/>
            <person name="Winkler M.E."/>
        </authorList>
    </citation>
    <scope>NUCLEOTIDE SEQUENCE</scope>
</reference>
<gene>
    <name evidence="2" type="ORF">METZ01_LOCUS28777</name>
</gene>
<sequence length="168" mass="19073">MLLWFAGTAFAAMWFTFRDAAIDHRLVIVGSLLPGVIDGLYGQAWVLHTLSAPIVLLVMLMLVTIGRRHLRRLVLALPIGMFWHLVFDGVWMDTQLFWWPVTGLSFAETAVPASERSFSTVLALELVGLVALCWVWRRMGLTNSTRRRLFIRSGRLDRVITDPPTKSH</sequence>
<keyword evidence="1" id="KW-0812">Transmembrane</keyword>
<feature type="transmembrane region" description="Helical" evidence="1">
    <location>
        <begin position="44"/>
        <end position="66"/>
    </location>
</feature>
<feature type="transmembrane region" description="Helical" evidence="1">
    <location>
        <begin position="118"/>
        <end position="137"/>
    </location>
</feature>
<evidence type="ECO:0000313" key="2">
    <source>
        <dbReference type="EMBL" id="SUZ75923.1"/>
    </source>
</evidence>
<dbReference type="EMBL" id="UINC01001261">
    <property type="protein sequence ID" value="SUZ75923.1"/>
    <property type="molecule type" value="Genomic_DNA"/>
</dbReference>
<proteinExistence type="predicted"/>